<dbReference type="PROSITE" id="PS50943">
    <property type="entry name" value="HTH_CROC1"/>
    <property type="match status" value="1"/>
</dbReference>
<dbReference type="InterPro" id="IPR001387">
    <property type="entry name" value="Cro/C1-type_HTH"/>
</dbReference>
<sequence length="74" mass="8577">MNTRLFDLRVAKNLSQSAIASSLNCSQRMYSRYERGEANIPLSLLVEMAKYHHTSIDYLLNLTDIPNSYPQKKR</sequence>
<dbReference type="PANTHER" id="PTHR46558:SF11">
    <property type="entry name" value="HTH-TYPE TRANSCRIPTIONAL REGULATOR XRE"/>
    <property type="match status" value="1"/>
</dbReference>
<comment type="caution">
    <text evidence="3">The sequence shown here is derived from an EMBL/GenBank/DDBJ whole genome shotgun (WGS) entry which is preliminary data.</text>
</comment>
<evidence type="ECO:0000313" key="3">
    <source>
        <dbReference type="EMBL" id="MCU6725293.1"/>
    </source>
</evidence>
<dbReference type="SUPFAM" id="SSF47413">
    <property type="entry name" value="lambda repressor-like DNA-binding domains"/>
    <property type="match status" value="1"/>
</dbReference>
<name>A0ABT2SLA7_9FIRM</name>
<dbReference type="Proteomes" id="UP001652338">
    <property type="component" value="Unassembled WGS sequence"/>
</dbReference>
<gene>
    <name evidence="3" type="ORF">OCV47_08015</name>
</gene>
<protein>
    <submittedName>
        <fullName evidence="3">Helix-turn-helix transcriptional regulator</fullName>
    </submittedName>
</protein>
<dbReference type="EMBL" id="JAOQKE010000007">
    <property type="protein sequence ID" value="MCU6725293.1"/>
    <property type="molecule type" value="Genomic_DNA"/>
</dbReference>
<dbReference type="PANTHER" id="PTHR46558">
    <property type="entry name" value="TRACRIPTIONAL REGULATORY PROTEIN-RELATED-RELATED"/>
    <property type="match status" value="1"/>
</dbReference>
<reference evidence="3 4" key="1">
    <citation type="journal article" date="2021" name="ISME Commun">
        <title>Automated analysis of genomic sequences facilitates high-throughput and comprehensive description of bacteria.</title>
        <authorList>
            <person name="Hitch T.C.A."/>
        </authorList>
    </citation>
    <scope>NUCLEOTIDE SEQUENCE [LARGE SCALE GENOMIC DNA]</scope>
    <source>
        <strain evidence="3 4">Sanger_29</strain>
    </source>
</reference>
<evidence type="ECO:0000259" key="2">
    <source>
        <dbReference type="PROSITE" id="PS50943"/>
    </source>
</evidence>
<dbReference type="Pfam" id="PF01381">
    <property type="entry name" value="HTH_3"/>
    <property type="match status" value="1"/>
</dbReference>
<evidence type="ECO:0000313" key="4">
    <source>
        <dbReference type="Proteomes" id="UP001652338"/>
    </source>
</evidence>
<accession>A0ABT2SLA7</accession>
<organism evidence="3 4">
    <name type="scientific">Muricoprocola aceti</name>
    <dbReference type="NCBI Taxonomy" id="2981772"/>
    <lineage>
        <taxon>Bacteria</taxon>
        <taxon>Bacillati</taxon>
        <taxon>Bacillota</taxon>
        <taxon>Clostridia</taxon>
        <taxon>Lachnospirales</taxon>
        <taxon>Lachnospiraceae</taxon>
        <taxon>Muricoprocola</taxon>
    </lineage>
</organism>
<proteinExistence type="predicted"/>
<dbReference type="Gene3D" id="1.10.260.40">
    <property type="entry name" value="lambda repressor-like DNA-binding domains"/>
    <property type="match status" value="1"/>
</dbReference>
<evidence type="ECO:0000256" key="1">
    <source>
        <dbReference type="ARBA" id="ARBA00023125"/>
    </source>
</evidence>
<dbReference type="CDD" id="cd00093">
    <property type="entry name" value="HTH_XRE"/>
    <property type="match status" value="1"/>
</dbReference>
<dbReference type="InterPro" id="IPR010982">
    <property type="entry name" value="Lambda_DNA-bd_dom_sf"/>
</dbReference>
<dbReference type="RefSeq" id="WP_256297876.1">
    <property type="nucleotide sequence ID" value="NZ_JAOQKE010000007.1"/>
</dbReference>
<keyword evidence="1" id="KW-0238">DNA-binding</keyword>
<feature type="domain" description="HTH cro/C1-type" evidence="2">
    <location>
        <begin position="8"/>
        <end position="59"/>
    </location>
</feature>
<dbReference type="SMART" id="SM00530">
    <property type="entry name" value="HTH_XRE"/>
    <property type="match status" value="1"/>
</dbReference>
<keyword evidence="4" id="KW-1185">Reference proteome</keyword>